<feature type="region of interest" description="Disordered" evidence="6">
    <location>
        <begin position="1"/>
        <end position="24"/>
    </location>
</feature>
<dbReference type="InterPro" id="IPR048362">
    <property type="entry name" value="PARG_helical"/>
</dbReference>
<evidence type="ECO:0000313" key="9">
    <source>
        <dbReference type="EMBL" id="EGF80881.1"/>
    </source>
</evidence>
<evidence type="ECO:0000259" key="8">
    <source>
        <dbReference type="Pfam" id="PF20811"/>
    </source>
</evidence>
<dbReference type="GeneID" id="18238470"/>
<keyword evidence="3" id="KW-0378">Hydrolase</keyword>
<dbReference type="RefSeq" id="XP_006678425.1">
    <property type="nucleotide sequence ID" value="XM_006678362.1"/>
</dbReference>
<evidence type="ECO:0000313" key="10">
    <source>
        <dbReference type="Proteomes" id="UP000007241"/>
    </source>
</evidence>
<proteinExistence type="inferred from homology"/>
<sequence length="526" mass="59330">MWTVKNQSAGPTSQTGNHSTNNTTLATSAISHDSNVIMNVSNETSDSSDDPHTKVDDYSNKINLSTNDAVILPIIVAPNQLPAHASQTVFHFAKIYNYHRLSRQLDLTAKLAVAPRLDLLIDIIAANSPPLFGHNVLQEFLLKQNSNYLLKVVPFIAWLALELPTLFPHGLSKLPSGINRCITLTQLQVASLLACAFLCLFDNHQRKVNYPNINFYRIYNSQASEYCPKIQFIFHYFERVMLKKEKETLDGKITFHRSVVSKCNMPDWPAHTFTTLRKLELQFDRIEDIHGTSQADFANKYIGGGVLSSGAVQEEILFLIMPELIASCIITECLQSNETLYMIGIERYSNYSGYAQTLGWAGPHIDTVARDEHGRRKREFVAMDALKFNYRNSEFEYSQRAVSRELGKAYIAFQGSPVSTIPTSSAISTGCGAFNGSLELKSLIQVMAASVASRDIIYLPFNKTEFAQDLIQILTELRLNNVSVAYLFNMISNFHRDAFSKRKSTSWSLFTYIRKALERKQLSNQF</sequence>
<dbReference type="InterPro" id="IPR046372">
    <property type="entry name" value="PARG_cat_C"/>
</dbReference>
<protein>
    <recommendedName>
        <fullName evidence="2">poly(ADP-ribose) glycohydrolase</fullName>
        <ecNumber evidence="2">3.2.1.143</ecNumber>
    </recommendedName>
</protein>
<comment type="similarity">
    <text evidence="1">Belongs to the poly(ADP-ribose) glycohydrolase family.</text>
</comment>
<organism evidence="9 10">
    <name type="scientific">Batrachochytrium dendrobatidis (strain JAM81 / FGSC 10211)</name>
    <name type="common">Frog chytrid fungus</name>
    <dbReference type="NCBI Taxonomy" id="684364"/>
    <lineage>
        <taxon>Eukaryota</taxon>
        <taxon>Fungi</taxon>
        <taxon>Fungi incertae sedis</taxon>
        <taxon>Chytridiomycota</taxon>
        <taxon>Chytridiomycota incertae sedis</taxon>
        <taxon>Chytridiomycetes</taxon>
        <taxon>Rhizophydiales</taxon>
        <taxon>Rhizophydiales incertae sedis</taxon>
        <taxon>Batrachochytrium</taxon>
    </lineage>
</organism>
<dbReference type="GO" id="GO:1990966">
    <property type="term" value="P:ATP generation from poly-ADP-D-ribose"/>
    <property type="evidence" value="ECO:0000318"/>
    <property type="project" value="GO_Central"/>
</dbReference>
<evidence type="ECO:0000256" key="1">
    <source>
        <dbReference type="ARBA" id="ARBA00009545"/>
    </source>
</evidence>
<dbReference type="PANTHER" id="PTHR12837">
    <property type="entry name" value="POLY ADP-RIBOSE GLYCOHYDROLASE"/>
    <property type="match status" value="1"/>
</dbReference>
<dbReference type="InParanoid" id="F4P1R7"/>
<feature type="region of interest" description="Disordered" evidence="6">
    <location>
        <begin position="40"/>
        <end position="59"/>
    </location>
</feature>
<feature type="active site" evidence="4">
    <location>
        <position position="296"/>
    </location>
</feature>
<name>F4P1R7_BATDJ</name>
<dbReference type="EMBL" id="GL882883">
    <property type="protein sequence ID" value="EGF80881.1"/>
    <property type="molecule type" value="Genomic_DNA"/>
</dbReference>
<feature type="domain" description="PARG helical" evidence="8">
    <location>
        <begin position="144"/>
        <end position="257"/>
    </location>
</feature>
<dbReference type="PANTHER" id="PTHR12837:SF0">
    <property type="entry name" value="POLY(ADP-RIBOSE) GLYCOHYDROLASE"/>
    <property type="match status" value="1"/>
</dbReference>
<dbReference type="Pfam" id="PF20811">
    <property type="entry name" value="PARG_cat_N"/>
    <property type="match status" value="1"/>
</dbReference>
<evidence type="ECO:0000256" key="6">
    <source>
        <dbReference type="SAM" id="MobiDB-lite"/>
    </source>
</evidence>
<dbReference type="Proteomes" id="UP000007241">
    <property type="component" value="Unassembled WGS sequence"/>
</dbReference>
<feature type="binding site" evidence="5">
    <location>
        <position position="354"/>
    </location>
    <ligand>
        <name>substrate</name>
    </ligand>
</feature>
<dbReference type="HOGENOM" id="CLU_517756_0_0_1"/>
<dbReference type="OMA" id="RICRCMP"/>
<dbReference type="OrthoDB" id="1937899at2759"/>
<dbReference type="GO" id="GO:0005975">
    <property type="term" value="P:carbohydrate metabolic process"/>
    <property type="evidence" value="ECO:0007669"/>
    <property type="project" value="InterPro"/>
</dbReference>
<feature type="compositionally biased region" description="Basic and acidic residues" evidence="6">
    <location>
        <begin position="49"/>
        <end position="59"/>
    </location>
</feature>
<feature type="domain" description="PARG catalytic Macro" evidence="7">
    <location>
        <begin position="266"/>
        <end position="467"/>
    </location>
</feature>
<accession>F4P1R7</accession>
<reference evidence="9 10" key="1">
    <citation type="submission" date="2009-12" db="EMBL/GenBank/DDBJ databases">
        <title>The draft genome of Batrachochytrium dendrobatidis.</title>
        <authorList>
            <consortium name="US DOE Joint Genome Institute (JGI-PGF)"/>
            <person name="Kuo A."/>
            <person name="Salamov A."/>
            <person name="Schmutz J."/>
            <person name="Lucas S."/>
            <person name="Pitluck S."/>
            <person name="Rosenblum E."/>
            <person name="Stajich J."/>
            <person name="Eisen M."/>
            <person name="Grigoriev I.V."/>
        </authorList>
    </citation>
    <scope>NUCLEOTIDE SEQUENCE [LARGE SCALE GENOMIC DNA]</scope>
    <source>
        <strain evidence="10">JAM81 / FGSC 10211</strain>
    </source>
</reference>
<evidence type="ECO:0000259" key="7">
    <source>
        <dbReference type="Pfam" id="PF05028"/>
    </source>
</evidence>
<dbReference type="EC" id="3.2.1.143" evidence="2"/>
<keyword evidence="10" id="KW-1185">Reference proteome</keyword>
<evidence type="ECO:0000256" key="5">
    <source>
        <dbReference type="PIRSR" id="PIRSR607724-2"/>
    </source>
</evidence>
<feature type="binding site" evidence="5">
    <location>
        <position position="299"/>
    </location>
    <ligand>
        <name>substrate</name>
    </ligand>
</feature>
<feature type="active site" evidence="4">
    <location>
        <position position="315"/>
    </location>
</feature>
<dbReference type="GO" id="GO:0006282">
    <property type="term" value="P:regulation of DNA repair"/>
    <property type="evidence" value="ECO:0000318"/>
    <property type="project" value="GO_Central"/>
</dbReference>
<evidence type="ECO:0000256" key="4">
    <source>
        <dbReference type="PIRSR" id="PIRSR607724-1"/>
    </source>
</evidence>
<dbReference type="AlphaFoldDB" id="F4P1R7"/>
<feature type="active site" evidence="4">
    <location>
        <position position="314"/>
    </location>
</feature>
<dbReference type="GO" id="GO:0005737">
    <property type="term" value="C:cytoplasm"/>
    <property type="evidence" value="ECO:0000318"/>
    <property type="project" value="GO_Central"/>
</dbReference>
<dbReference type="Pfam" id="PF05028">
    <property type="entry name" value="PARG_cat_C"/>
    <property type="match status" value="1"/>
</dbReference>
<dbReference type="GO" id="GO:0004649">
    <property type="term" value="F:poly(ADP-ribose) glycohydrolase activity"/>
    <property type="evidence" value="ECO:0000318"/>
    <property type="project" value="GO_Central"/>
</dbReference>
<evidence type="ECO:0000256" key="3">
    <source>
        <dbReference type="ARBA" id="ARBA00022801"/>
    </source>
</evidence>
<feature type="binding site" evidence="5">
    <location>
        <position position="313"/>
    </location>
    <ligand>
        <name>substrate</name>
    </ligand>
</feature>
<dbReference type="GO" id="GO:0009225">
    <property type="term" value="P:nucleotide-sugar metabolic process"/>
    <property type="evidence" value="ECO:0000318"/>
    <property type="project" value="GO_Central"/>
</dbReference>
<dbReference type="InterPro" id="IPR007724">
    <property type="entry name" value="Poly_GlycHdrlase"/>
</dbReference>
<dbReference type="STRING" id="684364.F4P1R7"/>
<evidence type="ECO:0000256" key="2">
    <source>
        <dbReference type="ARBA" id="ARBA00012255"/>
    </source>
</evidence>
<gene>
    <name evidence="9" type="ORF">BATDEDRAFT_24361</name>
</gene>
<dbReference type="GO" id="GO:0005634">
    <property type="term" value="C:nucleus"/>
    <property type="evidence" value="ECO:0000318"/>
    <property type="project" value="GO_Central"/>
</dbReference>